<accession>A0A850GYS0</accession>
<name>A0A850GYS0_9SPHN</name>
<comment type="caution">
    <text evidence="2">The sequence shown here is derived from an EMBL/GenBank/DDBJ whole genome shotgun (WGS) entry which is preliminary data.</text>
</comment>
<feature type="signal peptide" evidence="1">
    <location>
        <begin position="1"/>
        <end position="17"/>
    </location>
</feature>
<feature type="chain" id="PRO_5032340884" description="Pectate lyase superfamily protein domain-containing protein" evidence="1">
    <location>
        <begin position="18"/>
        <end position="651"/>
    </location>
</feature>
<dbReference type="SUPFAM" id="SSF51126">
    <property type="entry name" value="Pectin lyase-like"/>
    <property type="match status" value="1"/>
</dbReference>
<evidence type="ECO:0000256" key="1">
    <source>
        <dbReference type="SAM" id="SignalP"/>
    </source>
</evidence>
<keyword evidence="3" id="KW-1185">Reference proteome</keyword>
<dbReference type="InterPro" id="IPR011050">
    <property type="entry name" value="Pectin_lyase_fold/virulence"/>
</dbReference>
<keyword evidence="1" id="KW-0732">Signal</keyword>
<sequence length="651" mass="70114">MSALAIPALALAQRSVAALPALFADLAGRSPPAEIVRLDSTGYAEEGKGAAQYISDGLCDEALLAAHPRCCFRTANGRIFRLFASDGRITVEQTGAAGDGIADDRETIQAAIDYAEATRAREVVFEAERYAIHCPVRTSPLSAKHAVDGHPLVVRRSLGLRGAAAARTVLDFKGIGGVDPERNWQTIAVSESDPSDAVWRGGGLFVLGELSDPAPAPRRVARLELDRLVFQGNRANTGVFSYPADPATGDGWDITDKAFWLQDSYAGEIVLTDTDMIGWKGEIFYLGGAGGAIERLTLRNCRFLTGNGSAFNPGVNAVLLAEDCEFGDCYQAQEDTAKSRATYRGCLWRDCDHAGLGGGPTGDFRYHIVYPSRDEAQPLPLTVLDDCEFRNMNQVIFSSWVQGSIRTIDAPVHVNGDQSMRVTDIDLSIDAWLDQANNINALALVGVSSLSQQVPGAPAGTFKEPPSHVRFRIRHFRSELAKREGRQWRGPAWFGYIGKSCRIETEGDFASQHTPNGGAAPLSMPLVSAGPGEPTTLYTSHGYYIPGVYTENGEIMPAGPLMAVAVGSDIALDMNIARWPAGGAEYGFAEGQKLRLAKTDGQGSIRFVKGQSPASFAVNETRVLAAAHDWIEFTYNGNIGRWEESGFFSSV</sequence>
<proteinExistence type="predicted"/>
<dbReference type="AlphaFoldDB" id="A0A850GYS0"/>
<evidence type="ECO:0000313" key="3">
    <source>
        <dbReference type="Proteomes" id="UP000561438"/>
    </source>
</evidence>
<evidence type="ECO:0008006" key="4">
    <source>
        <dbReference type="Google" id="ProtNLM"/>
    </source>
</evidence>
<dbReference type="Proteomes" id="UP000561438">
    <property type="component" value="Unassembled WGS sequence"/>
</dbReference>
<dbReference type="Gene3D" id="2.160.20.10">
    <property type="entry name" value="Single-stranded right-handed beta-helix, Pectin lyase-like"/>
    <property type="match status" value="1"/>
</dbReference>
<dbReference type="InterPro" id="IPR012334">
    <property type="entry name" value="Pectin_lyas_fold"/>
</dbReference>
<reference evidence="2 3" key="1">
    <citation type="submission" date="2020-06" db="EMBL/GenBank/DDBJ databases">
        <title>Altererythrobacter sp. HHU K3-1.</title>
        <authorList>
            <person name="Zhang D."/>
            <person name="Xue H."/>
        </authorList>
    </citation>
    <scope>NUCLEOTIDE SEQUENCE [LARGE SCALE GENOMIC DNA]</scope>
    <source>
        <strain evidence="2 3">HHU K3-1</strain>
    </source>
</reference>
<dbReference type="RefSeq" id="WP_176267093.1">
    <property type="nucleotide sequence ID" value="NZ_JABWGV010000002.1"/>
</dbReference>
<dbReference type="EMBL" id="JABWGV010000002">
    <property type="protein sequence ID" value="NVD44794.1"/>
    <property type="molecule type" value="Genomic_DNA"/>
</dbReference>
<gene>
    <name evidence="2" type="ORF">HUV48_07135</name>
</gene>
<protein>
    <recommendedName>
        <fullName evidence="4">Pectate lyase superfamily protein domain-containing protein</fullName>
    </recommendedName>
</protein>
<evidence type="ECO:0000313" key="2">
    <source>
        <dbReference type="EMBL" id="NVD44794.1"/>
    </source>
</evidence>
<organism evidence="2 3">
    <name type="scientific">Qipengyuania atrilutea</name>
    <dbReference type="NCBI Taxonomy" id="2744473"/>
    <lineage>
        <taxon>Bacteria</taxon>
        <taxon>Pseudomonadati</taxon>
        <taxon>Pseudomonadota</taxon>
        <taxon>Alphaproteobacteria</taxon>
        <taxon>Sphingomonadales</taxon>
        <taxon>Erythrobacteraceae</taxon>
        <taxon>Qipengyuania</taxon>
    </lineage>
</organism>